<dbReference type="Proteomes" id="UP000321562">
    <property type="component" value="Unassembled WGS sequence"/>
</dbReference>
<evidence type="ECO:0000313" key="2">
    <source>
        <dbReference type="Proteomes" id="UP000321562"/>
    </source>
</evidence>
<organism evidence="1 2">
    <name type="scientific">Paracoccus aurantiacus</name>
    <dbReference type="NCBI Taxonomy" id="2599412"/>
    <lineage>
        <taxon>Bacteria</taxon>
        <taxon>Pseudomonadati</taxon>
        <taxon>Pseudomonadota</taxon>
        <taxon>Alphaproteobacteria</taxon>
        <taxon>Rhodobacterales</taxon>
        <taxon>Paracoccaceae</taxon>
        <taxon>Paracoccus</taxon>
    </lineage>
</organism>
<gene>
    <name evidence="1" type="ORF">FQV27_14160</name>
</gene>
<comment type="caution">
    <text evidence="1">The sequence shown here is derived from an EMBL/GenBank/DDBJ whole genome shotgun (WGS) entry which is preliminary data.</text>
</comment>
<protein>
    <submittedName>
        <fullName evidence="1">Uncharacterized protein</fullName>
    </submittedName>
</protein>
<evidence type="ECO:0000313" key="1">
    <source>
        <dbReference type="EMBL" id="TXB67745.1"/>
    </source>
</evidence>
<dbReference type="AlphaFoldDB" id="A0A5C6S0F2"/>
<keyword evidence="2" id="KW-1185">Reference proteome</keyword>
<dbReference type="EMBL" id="VOPL01000006">
    <property type="protein sequence ID" value="TXB67745.1"/>
    <property type="molecule type" value="Genomic_DNA"/>
</dbReference>
<reference evidence="1 2" key="1">
    <citation type="submission" date="2019-08" db="EMBL/GenBank/DDBJ databases">
        <authorList>
            <person name="Ye J."/>
        </authorList>
    </citation>
    <scope>NUCLEOTIDE SEQUENCE [LARGE SCALE GENOMIC DNA]</scope>
    <source>
        <strain evidence="1 2">TK008</strain>
    </source>
</reference>
<dbReference type="RefSeq" id="WP_147099713.1">
    <property type="nucleotide sequence ID" value="NZ_JBHUFH010000001.1"/>
</dbReference>
<accession>A0A5C6S0F2</accession>
<dbReference type="OrthoDB" id="7550695at2"/>
<sequence length="349" mass="38328">MRRALRWLGRGLLVLLVLILLLLAPVAYTEVACRPQAAPAAYASLLPEADHRPESRTLMTYPEWHIVHAYDDYARVIRDGDPHDYGYLRGIGGFWSSLCALSKASGAHGGVDTGTKQMVYVIGTSFTAELLLKAAYEETLGRIATWIRGADHADADEISARQAADYAAFLRQTPWYRWDFRRDAVELQGAGTSFRDRERKAALGLEFRAKAAYAKVIENAVAGVGPDALRLKMIATDLPAGFIAAHPDITLIETRPEGAVIETPRYAALTGLLEDMADAGANFVEIAGNDDIMFTAISDQPTASAALADMPRQGYGDYRHLIAVKVTDLAKTLRNLDDQGLRLEHIHDY</sequence>
<name>A0A5C6S0F2_9RHOB</name>
<proteinExistence type="predicted"/>